<dbReference type="GO" id="GO:0016020">
    <property type="term" value="C:membrane"/>
    <property type="evidence" value="ECO:0007669"/>
    <property type="project" value="UniProtKB-SubCell"/>
</dbReference>
<sequence>MAEPVITKSGTTSKSNWSVLLGAAFIMATSAIGPGFLTQTTVFTEKFRADFAFAILASIIIDIGAQMNVWRVITMSRMRGQDVANKVFPGLGHFIALLIVMGGLAFNIGNIAGCGMGFNVLFGVTEQTGAIISCVIALAIFASKEAGAAMDMVAKALGAVMIVLTAYVMLISNPPVGQAVVKSVFPSDYGSLLLPMITLVGGTVGGYITFAGGHRLLDAGIVGHENLKEVNKSSVTGILITGVMRVILFLAVLGVVSAGATLAKNNPPASVFQIAAGNLGYKFFGIVLWSAAITSVVGCAYTSVSFLRSTFKVVDKYNSYFIMLFIIFSTLVFVIVGRPVTVLVIVGSLNGLILPITLGSMLLAARNKKIVGDYEHPTWLLVFGILAALVSAYAGVMSLQGIAALWSK</sequence>
<keyword evidence="7" id="KW-1185">Reference proteome</keyword>
<comment type="subcellular location">
    <subcellularLocation>
        <location evidence="1">Membrane</location>
        <topology evidence="1">Multi-pass membrane protein</topology>
    </subcellularLocation>
</comment>
<evidence type="ECO:0000256" key="1">
    <source>
        <dbReference type="ARBA" id="ARBA00004141"/>
    </source>
</evidence>
<accession>A0A1G7JGN2</accession>
<evidence type="ECO:0000256" key="3">
    <source>
        <dbReference type="ARBA" id="ARBA00022989"/>
    </source>
</evidence>
<name>A0A1G7JGN2_9FIRM</name>
<feature type="transmembrane region" description="Helical" evidence="5">
    <location>
        <begin position="49"/>
        <end position="70"/>
    </location>
</feature>
<keyword evidence="2 5" id="KW-0812">Transmembrane</keyword>
<proteinExistence type="predicted"/>
<feature type="transmembrane region" description="Helical" evidence="5">
    <location>
        <begin position="283"/>
        <end position="307"/>
    </location>
</feature>
<dbReference type="Pfam" id="PF01566">
    <property type="entry name" value="Nramp"/>
    <property type="match status" value="1"/>
</dbReference>
<dbReference type="AlphaFoldDB" id="A0A1G7JGN2"/>
<dbReference type="RefSeq" id="WP_093688504.1">
    <property type="nucleotide sequence ID" value="NZ_FNBU01000005.1"/>
</dbReference>
<evidence type="ECO:0000256" key="4">
    <source>
        <dbReference type="ARBA" id="ARBA00023136"/>
    </source>
</evidence>
<feature type="transmembrane region" description="Helical" evidence="5">
    <location>
        <begin position="17"/>
        <end position="37"/>
    </location>
</feature>
<feature type="transmembrane region" description="Helical" evidence="5">
    <location>
        <begin position="377"/>
        <end position="406"/>
    </location>
</feature>
<evidence type="ECO:0000313" key="7">
    <source>
        <dbReference type="Proteomes" id="UP000243333"/>
    </source>
</evidence>
<organism evidence="6 7">
    <name type="scientific">Sporolituus thermophilus DSM 23256</name>
    <dbReference type="NCBI Taxonomy" id="1123285"/>
    <lineage>
        <taxon>Bacteria</taxon>
        <taxon>Bacillati</taxon>
        <taxon>Bacillota</taxon>
        <taxon>Negativicutes</taxon>
        <taxon>Selenomonadales</taxon>
        <taxon>Sporomusaceae</taxon>
        <taxon>Sporolituus</taxon>
    </lineage>
</organism>
<gene>
    <name evidence="6" type="ORF">SAMN05660235_00896</name>
</gene>
<reference evidence="7" key="1">
    <citation type="submission" date="2016-10" db="EMBL/GenBank/DDBJ databases">
        <authorList>
            <person name="Varghese N."/>
            <person name="Submissions S."/>
        </authorList>
    </citation>
    <scope>NUCLEOTIDE SEQUENCE [LARGE SCALE GENOMIC DNA]</scope>
    <source>
        <strain evidence="7">DSM 23256</strain>
    </source>
</reference>
<feature type="transmembrane region" description="Helical" evidence="5">
    <location>
        <begin position="342"/>
        <end position="365"/>
    </location>
</feature>
<keyword evidence="4 5" id="KW-0472">Membrane</keyword>
<feature type="transmembrane region" description="Helical" evidence="5">
    <location>
        <begin position="192"/>
        <end position="217"/>
    </location>
</feature>
<evidence type="ECO:0000256" key="2">
    <source>
        <dbReference type="ARBA" id="ARBA00022692"/>
    </source>
</evidence>
<feature type="transmembrane region" description="Helical" evidence="5">
    <location>
        <begin position="91"/>
        <end position="112"/>
    </location>
</feature>
<evidence type="ECO:0000256" key="5">
    <source>
        <dbReference type="SAM" id="Phobius"/>
    </source>
</evidence>
<dbReference type="GO" id="GO:0046873">
    <property type="term" value="F:metal ion transmembrane transporter activity"/>
    <property type="evidence" value="ECO:0007669"/>
    <property type="project" value="InterPro"/>
</dbReference>
<protein>
    <submittedName>
        <fullName evidence="6">Mn2+ and Fe2+ transporters of the NRAMP family</fullName>
    </submittedName>
</protein>
<feature type="transmembrane region" description="Helical" evidence="5">
    <location>
        <begin position="319"/>
        <end position="336"/>
    </location>
</feature>
<dbReference type="EMBL" id="FNBU01000005">
    <property type="protein sequence ID" value="SDF24071.1"/>
    <property type="molecule type" value="Genomic_DNA"/>
</dbReference>
<dbReference type="Proteomes" id="UP000243333">
    <property type="component" value="Unassembled WGS sequence"/>
</dbReference>
<evidence type="ECO:0000313" key="6">
    <source>
        <dbReference type="EMBL" id="SDF24071.1"/>
    </source>
</evidence>
<feature type="transmembrane region" description="Helical" evidence="5">
    <location>
        <begin position="153"/>
        <end position="172"/>
    </location>
</feature>
<feature type="transmembrane region" description="Helical" evidence="5">
    <location>
        <begin position="118"/>
        <end position="141"/>
    </location>
</feature>
<feature type="transmembrane region" description="Helical" evidence="5">
    <location>
        <begin position="238"/>
        <end position="263"/>
    </location>
</feature>
<dbReference type="OrthoDB" id="141480at2"/>
<dbReference type="InterPro" id="IPR001046">
    <property type="entry name" value="NRAMP_fam"/>
</dbReference>
<dbReference type="STRING" id="1123285.SAMN05660235_00896"/>
<keyword evidence="3 5" id="KW-1133">Transmembrane helix</keyword>